<dbReference type="EMBL" id="VDGG01000082">
    <property type="protein sequence ID" value="TQR04605.1"/>
    <property type="molecule type" value="Genomic_DNA"/>
</dbReference>
<evidence type="ECO:0000313" key="2">
    <source>
        <dbReference type="EMBL" id="TQR04605.1"/>
    </source>
</evidence>
<dbReference type="Proteomes" id="UP000318937">
    <property type="component" value="Unassembled WGS sequence"/>
</dbReference>
<feature type="transmembrane region" description="Helical" evidence="1">
    <location>
        <begin position="12"/>
        <end position="31"/>
    </location>
</feature>
<reference evidence="2 3" key="1">
    <citation type="submission" date="2019-05" db="EMBL/GenBank/DDBJ databases">
        <title>Psychrobacillus vulpis sp. nov., a new species isolated from feces of a red fox that inhabits in The Tablas de Daimiel Natural Park, Albacete, Spain.</title>
        <authorList>
            <person name="Rodriguez M."/>
            <person name="Reina J.C."/>
            <person name="Bejar V."/>
            <person name="Llamas I."/>
        </authorList>
    </citation>
    <scope>NUCLEOTIDE SEQUENCE [LARGE SCALE GENOMIC DNA]</scope>
    <source>
        <strain evidence="2 3">NHI-2</strain>
    </source>
</reference>
<gene>
    <name evidence="2" type="ORF">FG383_20435</name>
</gene>
<comment type="caution">
    <text evidence="2">The sequence shown here is derived from an EMBL/GenBank/DDBJ whole genome shotgun (WGS) entry which is preliminary data.</text>
</comment>
<dbReference type="AlphaFoldDB" id="A0A544SHB7"/>
<dbReference type="InterPro" id="IPR019235">
    <property type="entry name" value="DUF2178_TM"/>
</dbReference>
<feature type="transmembrane region" description="Helical" evidence="1">
    <location>
        <begin position="52"/>
        <end position="71"/>
    </location>
</feature>
<proteinExistence type="predicted"/>
<name>A0A544SHB7_9BACI</name>
<organism evidence="2 3">
    <name type="scientific">Psychrobacillus soli</name>
    <dbReference type="NCBI Taxonomy" id="1543965"/>
    <lineage>
        <taxon>Bacteria</taxon>
        <taxon>Bacillati</taxon>
        <taxon>Bacillota</taxon>
        <taxon>Bacilli</taxon>
        <taxon>Bacillales</taxon>
        <taxon>Bacillaceae</taxon>
        <taxon>Psychrobacillus</taxon>
    </lineage>
</organism>
<sequence length="103" mass="12043">MYEDFDLVSFLLGLPLAITILAIVFLIMRRIGKQKRWFDERYIRIHEKARSLSWTVTTITILIVWMIIIFMEGPGLAFFLMTAVWVIHMLSYGIGSFIANRSN</sequence>
<protein>
    <submittedName>
        <fullName evidence="2">DUF3796 domain-containing protein</fullName>
    </submittedName>
</protein>
<evidence type="ECO:0000313" key="3">
    <source>
        <dbReference type="Proteomes" id="UP000318937"/>
    </source>
</evidence>
<accession>A0A544SHB7</accession>
<keyword evidence="1" id="KW-0812">Transmembrane</keyword>
<evidence type="ECO:0000256" key="1">
    <source>
        <dbReference type="SAM" id="Phobius"/>
    </source>
</evidence>
<feature type="transmembrane region" description="Helical" evidence="1">
    <location>
        <begin position="77"/>
        <end position="99"/>
    </location>
</feature>
<dbReference type="RefSeq" id="WP_142609494.1">
    <property type="nucleotide sequence ID" value="NZ_VDGG01000082.1"/>
</dbReference>
<keyword evidence="1" id="KW-0472">Membrane</keyword>
<dbReference type="OrthoDB" id="2647991at2"/>
<keyword evidence="1" id="KW-1133">Transmembrane helix</keyword>
<dbReference type="Pfam" id="PF09946">
    <property type="entry name" value="DUF2178"/>
    <property type="match status" value="1"/>
</dbReference>
<keyword evidence="3" id="KW-1185">Reference proteome</keyword>